<comment type="caution">
    <text evidence="1">The sequence shown here is derived from an EMBL/GenBank/DDBJ whole genome shotgun (WGS) entry which is preliminary data.</text>
</comment>
<accession>A0A8K0DI13</accession>
<dbReference type="EMBL" id="VTPC01000969">
    <property type="protein sequence ID" value="KAF2903618.1"/>
    <property type="molecule type" value="Genomic_DNA"/>
</dbReference>
<gene>
    <name evidence="1" type="ORF">ILUMI_02568</name>
</gene>
<organism evidence="1 2">
    <name type="scientific">Ignelater luminosus</name>
    <name type="common">Cucubano</name>
    <name type="synonym">Pyrophorus luminosus</name>
    <dbReference type="NCBI Taxonomy" id="2038154"/>
    <lineage>
        <taxon>Eukaryota</taxon>
        <taxon>Metazoa</taxon>
        <taxon>Ecdysozoa</taxon>
        <taxon>Arthropoda</taxon>
        <taxon>Hexapoda</taxon>
        <taxon>Insecta</taxon>
        <taxon>Pterygota</taxon>
        <taxon>Neoptera</taxon>
        <taxon>Endopterygota</taxon>
        <taxon>Coleoptera</taxon>
        <taxon>Polyphaga</taxon>
        <taxon>Elateriformia</taxon>
        <taxon>Elateroidea</taxon>
        <taxon>Elateridae</taxon>
        <taxon>Agrypninae</taxon>
        <taxon>Pyrophorini</taxon>
        <taxon>Ignelater</taxon>
    </lineage>
</organism>
<sequence length="504" mass="56956">MQSSVLLSRTNPSVIIVGGDVDVMVLMVALTPEDKDIYLLKPREGRNKNVIYSSAAEQKRHSSIKNHLLFLHAASGCDTTSGKAEKNQNKKTKSTVLLLADSQGRGLANQLQVNLGKDFSVNGIFKPNATFENVTAEVKSMTSNLTSEDFLIILAGSNNALDGKTVTTNNLSTISNIENTNVIIIAVPYWKGRPVLNEFTYKINLQIYNELVVGKQNFSLFDINTIMNKTDFTLHGRHLNSKGKKKLSFRLSQLITQTERSISNKMQWINYSNLITISENVTSINSNNNFQLGQTASSTLYPNLPQTDEELQGFRLRRQSKDRYTFTSGKEKGGGVLVAVPEIYKSEQIHISHIFRNIDIVCVKLANNSYHLYLLVLYVPPAQKVNEWDLNIPELVYYQNSPASNSTTLLQNYVTFIDYMNLTQRNYVLNSMDRILDVVLSNMNCEVERELNLLINEDSYHPTLSISINVSTKQHNLAMIEEWLQLRYNCSLLISEQYIVMLTS</sequence>
<dbReference type="InterPro" id="IPR036514">
    <property type="entry name" value="SGNH_hydro_sf"/>
</dbReference>
<dbReference type="Proteomes" id="UP000801492">
    <property type="component" value="Unassembled WGS sequence"/>
</dbReference>
<protein>
    <submittedName>
        <fullName evidence="1">Uncharacterized protein</fullName>
    </submittedName>
</protein>
<dbReference type="AlphaFoldDB" id="A0A8K0DI13"/>
<dbReference type="Gene3D" id="3.40.50.1110">
    <property type="entry name" value="SGNH hydrolase"/>
    <property type="match status" value="1"/>
</dbReference>
<keyword evidence="2" id="KW-1185">Reference proteome</keyword>
<evidence type="ECO:0000313" key="2">
    <source>
        <dbReference type="Proteomes" id="UP000801492"/>
    </source>
</evidence>
<evidence type="ECO:0000313" key="1">
    <source>
        <dbReference type="EMBL" id="KAF2903618.1"/>
    </source>
</evidence>
<proteinExistence type="predicted"/>
<reference evidence="1" key="1">
    <citation type="submission" date="2019-08" db="EMBL/GenBank/DDBJ databases">
        <title>The genome of the North American firefly Photinus pyralis.</title>
        <authorList>
            <consortium name="Photinus pyralis genome working group"/>
            <person name="Fallon T.R."/>
            <person name="Sander Lower S.E."/>
            <person name="Weng J.-K."/>
        </authorList>
    </citation>
    <scope>NUCLEOTIDE SEQUENCE</scope>
    <source>
        <strain evidence="1">TRF0915ILg1</strain>
        <tissue evidence="1">Whole body</tissue>
    </source>
</reference>
<dbReference type="SUPFAM" id="SSF52266">
    <property type="entry name" value="SGNH hydrolase"/>
    <property type="match status" value="1"/>
</dbReference>
<name>A0A8K0DI13_IGNLU</name>